<dbReference type="Gene3D" id="2.40.160.50">
    <property type="entry name" value="membrane protein fhac: a member of the omp85/tpsb transporter family"/>
    <property type="match status" value="1"/>
</dbReference>
<evidence type="ECO:0000259" key="7">
    <source>
        <dbReference type="Pfam" id="PF01103"/>
    </source>
</evidence>
<dbReference type="Pfam" id="PF01103">
    <property type="entry name" value="Omp85"/>
    <property type="match status" value="1"/>
</dbReference>
<keyword evidence="4" id="KW-0472">Membrane</keyword>
<reference evidence="8 9" key="1">
    <citation type="submission" date="2019-09" db="EMBL/GenBank/DDBJ databases">
        <title>Genome sequence and assembly of Adhaeribacter sp.</title>
        <authorList>
            <person name="Chhetri G."/>
        </authorList>
    </citation>
    <scope>NUCLEOTIDE SEQUENCE [LARGE SCALE GENOMIC DNA]</scope>
    <source>
        <strain evidence="8 9">DK36</strain>
    </source>
</reference>
<evidence type="ECO:0000256" key="4">
    <source>
        <dbReference type="ARBA" id="ARBA00023136"/>
    </source>
</evidence>
<evidence type="ECO:0000256" key="1">
    <source>
        <dbReference type="ARBA" id="ARBA00004370"/>
    </source>
</evidence>
<accession>A0A5M6DG81</accession>
<comment type="caution">
    <text evidence="8">The sequence shown here is derived from an EMBL/GenBank/DDBJ whole genome shotgun (WGS) entry which is preliminary data.</text>
</comment>
<keyword evidence="2" id="KW-0812">Transmembrane</keyword>
<keyword evidence="9" id="KW-1185">Reference proteome</keyword>
<evidence type="ECO:0000256" key="3">
    <source>
        <dbReference type="ARBA" id="ARBA00022729"/>
    </source>
</evidence>
<sequence length="805" mass="91102">MSRIKYYRLNNMIGSRLNPKSPRFSYPKLTLSVLSIFCLFYLSGCSGTSKLPEGKRLYTGANVKLESKEKIKDESALSTQLAATITPKPNTSFLGIRPGLFFYNLAGTPKKKKGLRSFIKNNLGEEPVFYDSVNNEHIAALMVNRLNNAGYFNSTVGYKENVKDKTVNVTYTAQVAKPYTISSIVYPTAASDSLDQLYRDISASQAASLLKAGDNYNLATFTAERVRIDAELKNKGYFYFDPDLILFKVDTTQNNYTVNIYPTIKPEAPAKALVPYKLGDVRIYTNYTLRMDSTAYPNPPVRVQGYHYYPDEKSLKAKHLLPSVFLEKDSLYSRRDHALTVSRLMGLGLFRFVDLQLRDSDSLAQALNVNIRLTPSRLQSMRAEFEMVTKTNGFAGPGFNARYRHRNLMRGAEQLQINFNISQESQVGGNKNRSGSDTGNTETKSGINSFMFGTQAQLDMPRFMTPFKTNNLRSEFVPKTRFTLGYSYVNRVTFYQMNAYNATYGYVWRPKSRITHEITPVNLQFARLSKVGPEFQERLNQNLFLRRSFEEQFIVGSMYNFTYNTQNQQQHRNDFFFNANIDLSGNLLSLFTSKVQGQTEIPNTFVKQPFSQYSRVALEGRYYQQLTRGSRLASRIIIGAGIPYKNSETLPYIKQFFIGGSNSIRAFRPREVGPGTYSVTTDPNLQDNASNGFFDQTGDIKFEANAEYRFDIIPYLKGAVFVDAGNIWLARASADRPGGEFIFSKALSQLAVGTGAGLRIDAEFFVLRFDLGVPVRDPIQASPYVFTFPPERKSMVLHIAVGYPF</sequence>
<dbReference type="Proteomes" id="UP000323426">
    <property type="component" value="Unassembled WGS sequence"/>
</dbReference>
<dbReference type="PANTHER" id="PTHR12815:SF47">
    <property type="entry name" value="TRANSLOCATION AND ASSEMBLY MODULE SUBUNIT TAMA"/>
    <property type="match status" value="1"/>
</dbReference>
<evidence type="ECO:0000256" key="5">
    <source>
        <dbReference type="ARBA" id="ARBA00023237"/>
    </source>
</evidence>
<dbReference type="PANTHER" id="PTHR12815">
    <property type="entry name" value="SORTING AND ASSEMBLY MACHINERY SAMM50 PROTEIN FAMILY MEMBER"/>
    <property type="match status" value="1"/>
</dbReference>
<feature type="region of interest" description="Disordered" evidence="6">
    <location>
        <begin position="423"/>
        <end position="446"/>
    </location>
</feature>
<keyword evidence="5" id="KW-0998">Cell outer membrane</keyword>
<proteinExistence type="predicted"/>
<protein>
    <submittedName>
        <fullName evidence="8">BamA/TamA family outer membrane protein</fullName>
    </submittedName>
</protein>
<dbReference type="InterPro" id="IPR000184">
    <property type="entry name" value="Bac_surfAg_D15"/>
</dbReference>
<evidence type="ECO:0000313" key="9">
    <source>
        <dbReference type="Proteomes" id="UP000323426"/>
    </source>
</evidence>
<keyword evidence="3" id="KW-0732">Signal</keyword>
<dbReference type="AlphaFoldDB" id="A0A5M6DG81"/>
<dbReference type="InterPro" id="IPR039910">
    <property type="entry name" value="D15-like"/>
</dbReference>
<feature type="domain" description="Bacterial surface antigen (D15)" evidence="7">
    <location>
        <begin position="491"/>
        <end position="788"/>
    </location>
</feature>
<gene>
    <name evidence="8" type="ORF">F0145_11565</name>
</gene>
<evidence type="ECO:0000313" key="8">
    <source>
        <dbReference type="EMBL" id="KAA5546518.1"/>
    </source>
</evidence>
<organism evidence="8 9">
    <name type="scientific">Adhaeribacter rhizoryzae</name>
    <dbReference type="NCBI Taxonomy" id="2607907"/>
    <lineage>
        <taxon>Bacteria</taxon>
        <taxon>Pseudomonadati</taxon>
        <taxon>Bacteroidota</taxon>
        <taxon>Cytophagia</taxon>
        <taxon>Cytophagales</taxon>
        <taxon>Hymenobacteraceae</taxon>
        <taxon>Adhaeribacter</taxon>
    </lineage>
</organism>
<comment type="subcellular location">
    <subcellularLocation>
        <location evidence="1">Membrane</location>
    </subcellularLocation>
</comment>
<evidence type="ECO:0000256" key="2">
    <source>
        <dbReference type="ARBA" id="ARBA00022692"/>
    </source>
</evidence>
<dbReference type="EMBL" id="VWSF01000007">
    <property type="protein sequence ID" value="KAA5546518.1"/>
    <property type="molecule type" value="Genomic_DNA"/>
</dbReference>
<name>A0A5M6DG81_9BACT</name>
<dbReference type="GO" id="GO:0019867">
    <property type="term" value="C:outer membrane"/>
    <property type="evidence" value="ECO:0007669"/>
    <property type="project" value="InterPro"/>
</dbReference>
<evidence type="ECO:0000256" key="6">
    <source>
        <dbReference type="SAM" id="MobiDB-lite"/>
    </source>
</evidence>